<evidence type="ECO:0000256" key="4">
    <source>
        <dbReference type="ARBA" id="ARBA00022656"/>
    </source>
</evidence>
<dbReference type="RefSeq" id="WP_106717111.1">
    <property type="nucleotide sequence ID" value="NZ_PGGN01000002.1"/>
</dbReference>
<dbReference type="PRINTS" id="PR00313">
    <property type="entry name" value="CABNDNGRPT"/>
</dbReference>
<dbReference type="GO" id="GO:0005576">
    <property type="term" value="C:extracellular region"/>
    <property type="evidence" value="ECO:0007669"/>
    <property type="project" value="UniProtKB-SubCell"/>
</dbReference>
<keyword evidence="9" id="KW-1185">Reference proteome</keyword>
<dbReference type="Proteomes" id="UP000241158">
    <property type="component" value="Unassembled WGS sequence"/>
</dbReference>
<dbReference type="InterPro" id="IPR018511">
    <property type="entry name" value="Hemolysin-typ_Ca-bd_CS"/>
</dbReference>
<evidence type="ECO:0000256" key="7">
    <source>
        <dbReference type="ARBA" id="ARBA00023136"/>
    </source>
</evidence>
<evidence type="ECO:0000256" key="3">
    <source>
        <dbReference type="ARBA" id="ARBA00022525"/>
    </source>
</evidence>
<dbReference type="InterPro" id="IPR050557">
    <property type="entry name" value="RTX_toxin/Mannuronan_C5-epim"/>
</dbReference>
<dbReference type="PRINTS" id="PR01488">
    <property type="entry name" value="RTXTOXINA"/>
</dbReference>
<comment type="subcellular location">
    <subcellularLocation>
        <location evidence="1">Membrane</location>
    </subcellularLocation>
    <subcellularLocation>
        <location evidence="2">Secreted</location>
    </subcellularLocation>
</comment>
<dbReference type="Gene3D" id="3.40.50.1820">
    <property type="entry name" value="alpha/beta hydrolase"/>
    <property type="match status" value="1"/>
</dbReference>
<dbReference type="GO" id="GO:0090729">
    <property type="term" value="F:toxin activity"/>
    <property type="evidence" value="ECO:0007669"/>
    <property type="project" value="UniProtKB-KW"/>
</dbReference>
<dbReference type="InterPro" id="IPR011049">
    <property type="entry name" value="Serralysin-like_metalloprot_C"/>
</dbReference>
<dbReference type="InterPro" id="IPR003995">
    <property type="entry name" value="RTX_toxin_determinant-A"/>
</dbReference>
<sequence length="814" mass="89022">MAFFNDEAKYQKAMHALKLVQGEYLSKERKADIVNDKGDVEHWRALGTDAGNVNKIDKSATLKALQLDGGGSSLDKNRAWLDRIGLTKAFLGDLYETLSKDPTQLIDKEGKFIGINDKRDKNGDVIRDKNGNIVKELSKFGGSQIKVLARYEGDRVANLSIMSYGNDVPGKDKPGDIPEFDEQTDGTIGQRLDYALNAVRCLAQDNNLDPKSVVFTGASLGGSFTNSFHRLKATLAGGFFKDSVYVAAMAPVISTLEDDGSIINLGVENDPVYCAWGYGRKTGLKDFYKQFGGQKGEDILGKFLFSAFLGGGGLTGLYGQFSSYKEAIEMMRTKNPEIFDEIKPEIRSGPNNVISFDDAYNLLDPWSPAALALKLLTGMSRDNTISSLGWLTHGQGEIGTSNKTTFERIHESVFHQQMDKDSVVVVSNLGTLDMIFNSKIETGNKFFDFVLGTAKWALGLTGFNANAKYSTWIEDKKTATSDHYGRAAFILGTESETRENGKYWSGNDFIRGGRGDDAIETLSGNDYIDLSSAAGLEHSKGTDIVYAGQDNDTVILDGYREDYVILGDKKSRTLYVYNPATGLKELHDVENLQFRGARWWGEAVVNWFSGLWGGTKHEGTFNVDVKSGQLSRYESWQFLFWHGGEVKNYGFNGHGGPNGGNNNANHLLGTDGDDTIRSLNGNDLIIGGKGNDTLMGDHGNDAVYGGEGNDQLYGGIGNDVLHGGFGNDRFYYEGTGFGIDTIGDFNTNANDRDVLTIDRSLFGNLGELLANAKWCGEGTISLVNNNSGVKLQGWASLDQFRAYANSHSEAFSFA</sequence>
<dbReference type="InterPro" id="IPR001343">
    <property type="entry name" value="Hemolysn_Ca-bd"/>
</dbReference>
<keyword evidence="5" id="KW-0677">Repeat</keyword>
<evidence type="ECO:0000256" key="6">
    <source>
        <dbReference type="ARBA" id="ARBA00023026"/>
    </source>
</evidence>
<dbReference type="Pfam" id="PF00353">
    <property type="entry name" value="HemolysinCabind"/>
    <property type="match status" value="4"/>
</dbReference>
<dbReference type="SUPFAM" id="SSF51120">
    <property type="entry name" value="beta-Roll"/>
    <property type="match status" value="1"/>
</dbReference>
<dbReference type="PANTHER" id="PTHR38340:SF1">
    <property type="entry name" value="S-LAYER PROTEIN"/>
    <property type="match status" value="1"/>
</dbReference>
<protein>
    <recommendedName>
        <fullName evidence="10">Calcium-binding protein</fullName>
    </recommendedName>
</protein>
<keyword evidence="6" id="KW-0843">Virulence</keyword>
<evidence type="ECO:0000313" key="9">
    <source>
        <dbReference type="Proteomes" id="UP000241158"/>
    </source>
</evidence>
<dbReference type="AlphaFoldDB" id="A0A2P7AWT8"/>
<proteinExistence type="predicted"/>
<gene>
    <name evidence="8" type="ORF">CU100_13935</name>
</gene>
<dbReference type="InterPro" id="IPR029058">
    <property type="entry name" value="AB_hydrolase_fold"/>
</dbReference>
<accession>A0A2P7AWT8</accession>
<organism evidence="8 9">
    <name type="scientific">Phyllobacterium endophyticum</name>
    <dbReference type="NCBI Taxonomy" id="1149773"/>
    <lineage>
        <taxon>Bacteria</taxon>
        <taxon>Pseudomonadati</taxon>
        <taxon>Pseudomonadota</taxon>
        <taxon>Alphaproteobacteria</taxon>
        <taxon>Hyphomicrobiales</taxon>
        <taxon>Phyllobacteriaceae</taxon>
        <taxon>Phyllobacterium</taxon>
    </lineage>
</organism>
<dbReference type="GO" id="GO:0005509">
    <property type="term" value="F:calcium ion binding"/>
    <property type="evidence" value="ECO:0007669"/>
    <property type="project" value="InterPro"/>
</dbReference>
<dbReference type="GO" id="GO:0016020">
    <property type="term" value="C:membrane"/>
    <property type="evidence" value="ECO:0007669"/>
    <property type="project" value="UniProtKB-SubCell"/>
</dbReference>
<evidence type="ECO:0000256" key="1">
    <source>
        <dbReference type="ARBA" id="ARBA00004370"/>
    </source>
</evidence>
<comment type="caution">
    <text evidence="8">The sequence shown here is derived from an EMBL/GenBank/DDBJ whole genome shotgun (WGS) entry which is preliminary data.</text>
</comment>
<evidence type="ECO:0000256" key="5">
    <source>
        <dbReference type="ARBA" id="ARBA00022737"/>
    </source>
</evidence>
<dbReference type="PANTHER" id="PTHR38340">
    <property type="entry name" value="S-LAYER PROTEIN"/>
    <property type="match status" value="1"/>
</dbReference>
<name>A0A2P7AWT8_9HYPH</name>
<evidence type="ECO:0000313" key="8">
    <source>
        <dbReference type="EMBL" id="PSH58661.1"/>
    </source>
</evidence>
<evidence type="ECO:0000256" key="2">
    <source>
        <dbReference type="ARBA" id="ARBA00004613"/>
    </source>
</evidence>
<dbReference type="Gene3D" id="2.150.10.10">
    <property type="entry name" value="Serralysin-like metalloprotease, C-terminal"/>
    <property type="match status" value="1"/>
</dbReference>
<dbReference type="PROSITE" id="PS00330">
    <property type="entry name" value="HEMOLYSIN_CALCIUM"/>
    <property type="match status" value="1"/>
</dbReference>
<keyword evidence="3" id="KW-0964">Secreted</keyword>
<reference evidence="9" key="1">
    <citation type="submission" date="2017-11" db="EMBL/GenBank/DDBJ databases">
        <authorList>
            <person name="Kuznetsova I."/>
            <person name="Sazanova A."/>
            <person name="Chirak E."/>
            <person name="Safronova V."/>
            <person name="Willems A."/>
        </authorList>
    </citation>
    <scope>NUCLEOTIDE SEQUENCE [LARGE SCALE GENOMIC DNA]</scope>
    <source>
        <strain evidence="9">PEPV15</strain>
    </source>
</reference>
<dbReference type="EMBL" id="PGGN01000002">
    <property type="protein sequence ID" value="PSH58661.1"/>
    <property type="molecule type" value="Genomic_DNA"/>
</dbReference>
<keyword evidence="4" id="KW-0800">Toxin</keyword>
<keyword evidence="7" id="KW-0472">Membrane</keyword>
<evidence type="ECO:0008006" key="10">
    <source>
        <dbReference type="Google" id="ProtNLM"/>
    </source>
</evidence>